<name>A0A1K2HMK6_9NEIS</name>
<dbReference type="Pfam" id="PF06048">
    <property type="entry name" value="DUF927"/>
    <property type="match status" value="1"/>
</dbReference>
<keyword evidence="2" id="KW-0067">ATP-binding</keyword>
<gene>
    <name evidence="2" type="ORF">SAMN02745887_02714</name>
</gene>
<evidence type="ECO:0000313" key="2">
    <source>
        <dbReference type="EMBL" id="SFZ78007.1"/>
    </source>
</evidence>
<accession>A0A1K2HMK6</accession>
<dbReference type="InterPro" id="IPR027417">
    <property type="entry name" value="P-loop_NTPase"/>
</dbReference>
<dbReference type="RefSeq" id="WP_072429219.1">
    <property type="nucleotide sequence ID" value="NZ_FPKR01000011.1"/>
</dbReference>
<sequence>MSRQDDEKILQHAASLPPDPIDPGPTLGPRVAVTEQGVCYVGTKVDAQTGAVTELPPMWLCDKLEIIGRGTDEGGEHYRILSWQSRGNRHTQIKAIPLSQIGERASWAMLRAHGLALATNRRALEQLAAWLQTGGSDTMHQVTERGGWLHGAYVLPSGEIIGTPDVPLFYLGDQSHANAYKVKGSVDGWRDSVAALARGNTRPMLAIGAALAAPLLGLVGLESGGFHLYGPSGCGKTTSANVGASVWGLPREQLLNWDATAIALANAAAARNDGLMLLDEMGQGSPEAVSMAAYRLFNGTGKMQGAKEGGNRDMLRWRVLVLSTGEIDLAAFMQGGGRRTRAGQEVRLASLPADAGQGLGAFETLHGHENSNALARALDEAVQAEHGTAGRALVAHVAANRPALAKRLQLASLAPDYLAGLHAVEASGQVRRVAARFAVTGEALEIATEAGLTGWAAGEGHAAMQRCFHDWLKRYGLGNREESQVIEQAEAWFAANAFARFIDWHDAGSDREPLMPNCAGYRRRTDTGVYWLVFPGVFCDELAEGFDKTMAASTLAKVDMLQTGNDGKSTSVHKTPDLPRQPRRFYKFIAIVRKDETEAEATASAT</sequence>
<proteinExistence type="predicted"/>
<reference evidence="2 3" key="1">
    <citation type="submission" date="2016-11" db="EMBL/GenBank/DDBJ databases">
        <authorList>
            <person name="Jaros S."/>
            <person name="Januszkiewicz K."/>
            <person name="Wedrychowicz H."/>
        </authorList>
    </citation>
    <scope>NUCLEOTIDE SEQUENCE [LARGE SCALE GENOMIC DNA]</scope>
    <source>
        <strain evidence="2 3">DSM 18899</strain>
    </source>
</reference>
<keyword evidence="2" id="KW-0378">Hydrolase</keyword>
<protein>
    <submittedName>
        <fullName evidence="2">Putative DNA primase/helicase</fullName>
    </submittedName>
</protein>
<evidence type="ECO:0000313" key="3">
    <source>
        <dbReference type="Proteomes" id="UP000186513"/>
    </source>
</evidence>
<dbReference type="OrthoDB" id="784829at2"/>
<dbReference type="InterPro" id="IPR009270">
    <property type="entry name" value="DUF927"/>
</dbReference>
<dbReference type="SUPFAM" id="SSF52540">
    <property type="entry name" value="P-loop containing nucleoside triphosphate hydrolases"/>
    <property type="match status" value="1"/>
</dbReference>
<dbReference type="EMBL" id="FPKR01000011">
    <property type="protein sequence ID" value="SFZ78007.1"/>
    <property type="molecule type" value="Genomic_DNA"/>
</dbReference>
<dbReference type="GO" id="GO:0004386">
    <property type="term" value="F:helicase activity"/>
    <property type="evidence" value="ECO:0007669"/>
    <property type="project" value="UniProtKB-KW"/>
</dbReference>
<keyword evidence="2" id="KW-0547">Nucleotide-binding</keyword>
<keyword evidence="3" id="KW-1185">Reference proteome</keyword>
<keyword evidence="2" id="KW-0347">Helicase</keyword>
<dbReference type="Proteomes" id="UP000186513">
    <property type="component" value="Unassembled WGS sequence"/>
</dbReference>
<organism evidence="2 3">
    <name type="scientific">Chitinimonas taiwanensis DSM 18899</name>
    <dbReference type="NCBI Taxonomy" id="1121279"/>
    <lineage>
        <taxon>Bacteria</taxon>
        <taxon>Pseudomonadati</taxon>
        <taxon>Pseudomonadota</taxon>
        <taxon>Betaproteobacteria</taxon>
        <taxon>Neisseriales</taxon>
        <taxon>Chitinibacteraceae</taxon>
        <taxon>Chitinimonas</taxon>
    </lineage>
</organism>
<dbReference type="STRING" id="1121279.SAMN02745887_02714"/>
<feature type="domain" description="DUF927" evidence="1">
    <location>
        <begin position="34"/>
        <end position="313"/>
    </location>
</feature>
<dbReference type="AlphaFoldDB" id="A0A1K2HMK6"/>
<evidence type="ECO:0000259" key="1">
    <source>
        <dbReference type="Pfam" id="PF06048"/>
    </source>
</evidence>